<dbReference type="InterPro" id="IPR058248">
    <property type="entry name" value="Lxx211020-like"/>
</dbReference>
<dbReference type="InterPro" id="IPR036182">
    <property type="entry name" value="PCuAC_sf"/>
</dbReference>
<dbReference type="InterPro" id="IPR007410">
    <property type="entry name" value="LpqE-like"/>
</dbReference>
<evidence type="ECO:0008006" key="4">
    <source>
        <dbReference type="Google" id="ProtNLM"/>
    </source>
</evidence>
<evidence type="ECO:0000313" key="3">
    <source>
        <dbReference type="Proteomes" id="UP000026714"/>
    </source>
</evidence>
<dbReference type="STRING" id="34103.SAMN05421778_103254"/>
<comment type="caution">
    <text evidence="2">The sequence shown here is derived from an EMBL/GenBank/DDBJ whole genome shotgun (WGS) entry which is preliminary data.</text>
</comment>
<dbReference type="RefSeq" id="WP_037483747.1">
    <property type="nucleotide sequence ID" value="NZ_AZRA01000085.1"/>
</dbReference>
<dbReference type="EMBL" id="AZRA01000085">
    <property type="protein sequence ID" value="KDB51360.1"/>
    <property type="molecule type" value="Genomic_DNA"/>
</dbReference>
<name>A0A059KJ03_9BURK</name>
<organism evidence="2 3">
    <name type="scientific">Sphaerotilus natans subsp. natans DSM 6575</name>
    <dbReference type="NCBI Taxonomy" id="1286631"/>
    <lineage>
        <taxon>Bacteria</taxon>
        <taxon>Pseudomonadati</taxon>
        <taxon>Pseudomonadota</taxon>
        <taxon>Betaproteobacteria</taxon>
        <taxon>Burkholderiales</taxon>
        <taxon>Sphaerotilaceae</taxon>
        <taxon>Sphaerotilus</taxon>
    </lineage>
</organism>
<dbReference type="PANTHER" id="PTHR36302:SF1">
    <property type="entry name" value="COPPER CHAPERONE PCU(A)C"/>
    <property type="match status" value="1"/>
</dbReference>
<dbReference type="Gene3D" id="2.60.40.1890">
    <property type="entry name" value="PCu(A)C copper chaperone"/>
    <property type="match status" value="1"/>
</dbReference>
<evidence type="ECO:0000256" key="1">
    <source>
        <dbReference type="SAM" id="SignalP"/>
    </source>
</evidence>
<evidence type="ECO:0000313" key="2">
    <source>
        <dbReference type="EMBL" id="KDB51360.1"/>
    </source>
</evidence>
<dbReference type="AlphaFoldDB" id="A0A059KJ03"/>
<gene>
    <name evidence="2" type="ORF">X805_30490</name>
</gene>
<dbReference type="eggNOG" id="COG2847">
    <property type="taxonomic scope" value="Bacteria"/>
</dbReference>
<protein>
    <recommendedName>
        <fullName evidence="4">Copper chaperone PCu(A)C</fullName>
    </recommendedName>
</protein>
<dbReference type="SUPFAM" id="SSF110087">
    <property type="entry name" value="DR1885-like metal-binding protein"/>
    <property type="match status" value="1"/>
</dbReference>
<feature type="signal peptide" evidence="1">
    <location>
        <begin position="1"/>
        <end position="29"/>
    </location>
</feature>
<dbReference type="PANTHER" id="PTHR36302">
    <property type="entry name" value="BLR7088 PROTEIN"/>
    <property type="match status" value="1"/>
</dbReference>
<dbReference type="Proteomes" id="UP000026714">
    <property type="component" value="Unassembled WGS sequence"/>
</dbReference>
<dbReference type="Pfam" id="PF04314">
    <property type="entry name" value="PCuAC"/>
    <property type="match status" value="1"/>
</dbReference>
<reference evidence="2 3" key="1">
    <citation type="journal article" date="2014" name="FEMS Microbiol. Ecol.">
        <title>Sphaerotilus natans encrusted with nanoball-shaped Fe(III) oxide minerals formed by nitrate-reducing mixotrophic Fe(II) oxidation.</title>
        <authorList>
            <person name="Park S."/>
            <person name="Kim D.H."/>
            <person name="Lee J.H."/>
            <person name="Hur H.G."/>
        </authorList>
    </citation>
    <scope>NUCLEOTIDE SEQUENCE [LARGE SCALE GENOMIC DNA]</scope>
    <source>
        <strain evidence="2 3">DSM 6575</strain>
    </source>
</reference>
<feature type="chain" id="PRO_5001575924" description="Copper chaperone PCu(A)C" evidence="1">
    <location>
        <begin position="30"/>
        <end position="169"/>
    </location>
</feature>
<keyword evidence="1" id="KW-0732">Signal</keyword>
<sequence>MKTVLSPPRRVLLGALFLTLVPLAQPVGAHDFKAGSVVVDHPYAAPTPAGARSGAVYFRMLTNEGRQPDRLLSARSPVAERIEIHESTMEGDVMRMRALPALELAPGAAVPLRHGGRHHLMLMALKQPLRDGDRFPVTLVFERGGSTEVMVDVHPVRAARTPAGGAAHH</sequence>
<proteinExistence type="predicted"/>
<keyword evidence="3" id="KW-1185">Reference proteome</keyword>
<accession>A0A059KJ03</accession>